<reference evidence="2 3" key="1">
    <citation type="submission" date="2017-08" db="EMBL/GenBank/DDBJ databases">
        <title>Harnessing the power of phylogenomics to disentangle the directionality and signatures of interkingdom host jumping in the parasitic fungal genus Tolypocladium.</title>
        <authorList>
            <person name="Quandt C.A."/>
            <person name="Patterson W."/>
            <person name="Spatafora J.W."/>
        </authorList>
    </citation>
    <scope>NUCLEOTIDE SEQUENCE [LARGE SCALE GENOMIC DNA]</scope>
    <source>
        <strain evidence="2 3">CBS 113982</strain>
    </source>
</reference>
<comment type="caution">
    <text evidence="2">The sequence shown here is derived from an EMBL/GenBank/DDBJ whole genome shotgun (WGS) entry which is preliminary data.</text>
</comment>
<sequence>MGREFKAMLAPASAPHSFKPKNIYTAVVKTLFSLYDTVLVAAFFQFLFCVLLPPGFSVVPSAVLLLGYAATSLIHYLTPSSSVNPYTQHVVPGRATAQLPGPSGSFGAAPGAQGGLVVFILGVQWNHPLGILCPGGKDVSQKFLAMNADLLRRREELGLLSVNNWNGASLETATSTSITYYFRDVESIHRFAHEELHRKAWDWFSGRRYKHIGIFHETFIVPARSYETGYVNCIPAGLGRGVVRCEDAGGEGQWVNTLVSADTPALRTQMSRLGRDAQGNPKE</sequence>
<gene>
    <name evidence="2" type="ORF">TCAP_04738</name>
</gene>
<keyword evidence="1" id="KW-0812">Transmembrane</keyword>
<proteinExistence type="predicted"/>
<name>A0A2K3QCP3_9HYPO</name>
<organism evidence="2 3">
    <name type="scientific">Tolypocladium capitatum</name>
    <dbReference type="NCBI Taxonomy" id="45235"/>
    <lineage>
        <taxon>Eukaryota</taxon>
        <taxon>Fungi</taxon>
        <taxon>Dikarya</taxon>
        <taxon>Ascomycota</taxon>
        <taxon>Pezizomycotina</taxon>
        <taxon>Sordariomycetes</taxon>
        <taxon>Hypocreomycetidae</taxon>
        <taxon>Hypocreales</taxon>
        <taxon>Ophiocordycipitaceae</taxon>
        <taxon>Tolypocladium</taxon>
    </lineage>
</organism>
<dbReference type="EMBL" id="NRSZ01000777">
    <property type="protein sequence ID" value="PNY25310.1"/>
    <property type="molecule type" value="Genomic_DNA"/>
</dbReference>
<feature type="transmembrane region" description="Helical" evidence="1">
    <location>
        <begin position="31"/>
        <end position="53"/>
    </location>
</feature>
<evidence type="ECO:0008006" key="4">
    <source>
        <dbReference type="Google" id="ProtNLM"/>
    </source>
</evidence>
<dbReference type="STRING" id="45235.A0A2K3QCP3"/>
<keyword evidence="1" id="KW-0472">Membrane</keyword>
<evidence type="ECO:0000313" key="2">
    <source>
        <dbReference type="EMBL" id="PNY25310.1"/>
    </source>
</evidence>
<dbReference type="OrthoDB" id="3202396at2759"/>
<evidence type="ECO:0000313" key="3">
    <source>
        <dbReference type="Proteomes" id="UP000236621"/>
    </source>
</evidence>
<evidence type="ECO:0000256" key="1">
    <source>
        <dbReference type="SAM" id="Phobius"/>
    </source>
</evidence>
<feature type="transmembrane region" description="Helical" evidence="1">
    <location>
        <begin position="59"/>
        <end position="78"/>
    </location>
</feature>
<keyword evidence="1" id="KW-1133">Transmembrane helix</keyword>
<dbReference type="Proteomes" id="UP000236621">
    <property type="component" value="Unassembled WGS sequence"/>
</dbReference>
<protein>
    <recommendedName>
        <fullName evidence="4">Monooxygenase</fullName>
    </recommendedName>
</protein>
<accession>A0A2K3QCP3</accession>
<dbReference type="Pfam" id="PF13826">
    <property type="entry name" value="Monooxy_af470-like"/>
    <property type="match status" value="1"/>
</dbReference>
<dbReference type="AlphaFoldDB" id="A0A2K3QCP3"/>
<keyword evidence="3" id="KW-1185">Reference proteome</keyword>
<dbReference type="InterPro" id="IPR025444">
    <property type="entry name" value="Monooxy_af470"/>
</dbReference>